<dbReference type="SUPFAM" id="SSF118310">
    <property type="entry name" value="AN1-like Zinc finger"/>
    <property type="match status" value="1"/>
</dbReference>
<dbReference type="InterPro" id="IPR050652">
    <property type="entry name" value="AN1_A20_ZnFinger"/>
</dbReference>
<feature type="domain" description="AN1-type" evidence="8">
    <location>
        <begin position="112"/>
        <end position="158"/>
    </location>
</feature>
<dbReference type="SMART" id="SM00154">
    <property type="entry name" value="ZnF_AN1"/>
    <property type="match status" value="1"/>
</dbReference>
<dbReference type="EMBL" id="SZYD01000016">
    <property type="protein sequence ID" value="KAD3336714.1"/>
    <property type="molecule type" value="Genomic_DNA"/>
</dbReference>
<dbReference type="PROSITE" id="PS51036">
    <property type="entry name" value="ZF_A20"/>
    <property type="match status" value="1"/>
</dbReference>
<dbReference type="PANTHER" id="PTHR10634">
    <property type="entry name" value="AN1-TYPE ZINC FINGER PROTEIN"/>
    <property type="match status" value="1"/>
</dbReference>
<dbReference type="PANTHER" id="PTHR10634:SF104">
    <property type="entry name" value="ZINC FINGER A20 AND AN1 DOMAIN-CONTAINING STRESS-ASSOCIATED PROTEIN 2"/>
    <property type="match status" value="1"/>
</dbReference>
<dbReference type="Pfam" id="PF01754">
    <property type="entry name" value="zf-A20"/>
    <property type="match status" value="1"/>
</dbReference>
<sequence length="177" mass="18812">MEKNETGCQSALEAPILCINNCGFFGTSATMNMCSKCHKAMILKQEQAKLAASSIESIVSGNNINQSAISSNSLLVPLVSAGSEAALLTQSSSAPTVQAESSEKPKDSQGEGRGPSRCTTCRKRVGLTGFSCRCGNVFCSVHRYSDKHDCQFDYHATAKDAISKANPVVKAEKLDKI</sequence>
<dbReference type="EMBL" id="SZYD01000016">
    <property type="protein sequence ID" value="KAD3336721.1"/>
    <property type="molecule type" value="Genomic_DNA"/>
</dbReference>
<comment type="caution">
    <text evidence="10">The sequence shown here is derived from an EMBL/GenBank/DDBJ whole genome shotgun (WGS) entry which is preliminary data.</text>
</comment>
<evidence type="ECO:0000313" key="10">
    <source>
        <dbReference type="EMBL" id="KAD3336721.1"/>
    </source>
</evidence>
<keyword evidence="11" id="KW-1185">Reference proteome</keyword>
<evidence type="ECO:0000259" key="8">
    <source>
        <dbReference type="PROSITE" id="PS51039"/>
    </source>
</evidence>
<evidence type="ECO:0000256" key="4">
    <source>
        <dbReference type="ARBA" id="ARBA00022833"/>
    </source>
</evidence>
<evidence type="ECO:0008006" key="12">
    <source>
        <dbReference type="Google" id="ProtNLM"/>
    </source>
</evidence>
<keyword evidence="3 5" id="KW-0863">Zinc-finger</keyword>
<dbReference type="OrthoDB" id="428577at2759"/>
<organism evidence="10 11">
    <name type="scientific">Mikania micrantha</name>
    <name type="common">bitter vine</name>
    <dbReference type="NCBI Taxonomy" id="192012"/>
    <lineage>
        <taxon>Eukaryota</taxon>
        <taxon>Viridiplantae</taxon>
        <taxon>Streptophyta</taxon>
        <taxon>Embryophyta</taxon>
        <taxon>Tracheophyta</taxon>
        <taxon>Spermatophyta</taxon>
        <taxon>Magnoliopsida</taxon>
        <taxon>eudicotyledons</taxon>
        <taxon>Gunneridae</taxon>
        <taxon>Pentapetalae</taxon>
        <taxon>asterids</taxon>
        <taxon>campanulids</taxon>
        <taxon>Asterales</taxon>
        <taxon>Asteraceae</taxon>
        <taxon>Asteroideae</taxon>
        <taxon>Heliantheae alliance</taxon>
        <taxon>Eupatorieae</taxon>
        <taxon>Mikania</taxon>
    </lineage>
</organism>
<dbReference type="Proteomes" id="UP000326396">
    <property type="component" value="Linkage Group LG6"/>
</dbReference>
<dbReference type="InterPro" id="IPR035896">
    <property type="entry name" value="AN1-like_Znf"/>
</dbReference>
<keyword evidence="4" id="KW-0862">Zinc</keyword>
<dbReference type="SUPFAM" id="SSF57716">
    <property type="entry name" value="Glucocorticoid receptor-like (DNA-binding domain)"/>
    <property type="match status" value="1"/>
</dbReference>
<name>A0A5N6M961_9ASTR</name>
<dbReference type="Gene3D" id="4.10.1110.10">
    <property type="entry name" value="AN1-like Zinc finger"/>
    <property type="match status" value="1"/>
</dbReference>
<dbReference type="FunFam" id="4.10.1110.10:FF:000001">
    <property type="entry name" value="Zinc finger AN1-type containing 6"/>
    <property type="match status" value="1"/>
</dbReference>
<evidence type="ECO:0000256" key="5">
    <source>
        <dbReference type="PROSITE-ProRule" id="PRU00449"/>
    </source>
</evidence>
<accession>A0A5N6M961</accession>
<dbReference type="AlphaFoldDB" id="A0A5N6M961"/>
<evidence type="ECO:0000256" key="1">
    <source>
        <dbReference type="ARBA" id="ARBA00003732"/>
    </source>
</evidence>
<feature type="compositionally biased region" description="Basic and acidic residues" evidence="6">
    <location>
        <begin position="101"/>
        <end position="110"/>
    </location>
</feature>
<proteinExistence type="predicted"/>
<dbReference type="GO" id="GO:0008270">
    <property type="term" value="F:zinc ion binding"/>
    <property type="evidence" value="ECO:0007669"/>
    <property type="project" value="UniProtKB-KW"/>
</dbReference>
<evidence type="ECO:0000256" key="3">
    <source>
        <dbReference type="ARBA" id="ARBA00022771"/>
    </source>
</evidence>
<protein>
    <recommendedName>
        <fullName evidence="12">AN1-type domain-containing protein</fullName>
    </recommendedName>
</protein>
<feature type="region of interest" description="Disordered" evidence="6">
    <location>
        <begin position="92"/>
        <end position="117"/>
    </location>
</feature>
<dbReference type="PROSITE" id="PS51039">
    <property type="entry name" value="ZF_AN1"/>
    <property type="match status" value="1"/>
</dbReference>
<dbReference type="Gene3D" id="1.20.5.4770">
    <property type="match status" value="1"/>
</dbReference>
<gene>
    <name evidence="9" type="ORF">E3N88_32233</name>
    <name evidence="10" type="ORF">E3N88_32240</name>
</gene>
<evidence type="ECO:0000313" key="11">
    <source>
        <dbReference type="Proteomes" id="UP000326396"/>
    </source>
</evidence>
<keyword evidence="2" id="KW-0479">Metal-binding</keyword>
<evidence type="ECO:0000313" key="9">
    <source>
        <dbReference type="EMBL" id="KAD3336714.1"/>
    </source>
</evidence>
<dbReference type="GO" id="GO:0003677">
    <property type="term" value="F:DNA binding"/>
    <property type="evidence" value="ECO:0007669"/>
    <property type="project" value="InterPro"/>
</dbReference>
<evidence type="ECO:0000259" key="7">
    <source>
        <dbReference type="PROSITE" id="PS51036"/>
    </source>
</evidence>
<comment type="function">
    <text evidence="1">May be involved in environmental stress response.</text>
</comment>
<feature type="domain" description="A20-type" evidence="7">
    <location>
        <begin position="12"/>
        <end position="46"/>
    </location>
</feature>
<dbReference type="InterPro" id="IPR000058">
    <property type="entry name" value="Znf_AN1"/>
</dbReference>
<reference evidence="10 11" key="1">
    <citation type="submission" date="2019-05" db="EMBL/GenBank/DDBJ databases">
        <title>Mikania micrantha, genome provides insights into the molecular mechanism of rapid growth.</title>
        <authorList>
            <person name="Liu B."/>
        </authorList>
    </citation>
    <scope>NUCLEOTIDE SEQUENCE [LARGE SCALE GENOMIC DNA]</scope>
    <source>
        <strain evidence="10">NLD-2019</strain>
        <tissue evidence="10">Leaf</tissue>
    </source>
</reference>
<evidence type="ECO:0000256" key="2">
    <source>
        <dbReference type="ARBA" id="ARBA00022723"/>
    </source>
</evidence>
<dbReference type="SMART" id="SM00259">
    <property type="entry name" value="ZnF_A20"/>
    <property type="match status" value="1"/>
</dbReference>
<dbReference type="Pfam" id="PF01428">
    <property type="entry name" value="zf-AN1"/>
    <property type="match status" value="1"/>
</dbReference>
<evidence type="ECO:0000256" key="6">
    <source>
        <dbReference type="SAM" id="MobiDB-lite"/>
    </source>
</evidence>
<dbReference type="InterPro" id="IPR002653">
    <property type="entry name" value="Znf_A20"/>
</dbReference>